<accession>A0A1R4B4X6</accession>
<dbReference type="OrthoDB" id="5296640at2"/>
<evidence type="ECO:0000256" key="3">
    <source>
        <dbReference type="ARBA" id="ARBA00021980"/>
    </source>
</evidence>
<dbReference type="InterPro" id="IPR018016">
    <property type="entry name" value="Nucleoside_phosphorylase_CS"/>
</dbReference>
<dbReference type="PANTHER" id="PTHR43691">
    <property type="entry name" value="URIDINE PHOSPHORYLASE"/>
    <property type="match status" value="1"/>
</dbReference>
<evidence type="ECO:0000256" key="1">
    <source>
        <dbReference type="ARBA" id="ARBA00010456"/>
    </source>
</evidence>
<evidence type="ECO:0000256" key="2">
    <source>
        <dbReference type="ARBA" id="ARBA00011888"/>
    </source>
</evidence>
<keyword evidence="5 8" id="KW-0808">Transferase</keyword>
<dbReference type="RefSeq" id="WP_077314368.1">
    <property type="nucleotide sequence ID" value="NZ_AP024888.1"/>
</dbReference>
<dbReference type="Proteomes" id="UP000189475">
    <property type="component" value="Unassembled WGS sequence"/>
</dbReference>
<evidence type="ECO:0000256" key="4">
    <source>
        <dbReference type="ARBA" id="ARBA00022676"/>
    </source>
</evidence>
<dbReference type="Pfam" id="PF01048">
    <property type="entry name" value="PNP_UDP_1"/>
    <property type="match status" value="1"/>
</dbReference>
<dbReference type="InterPro" id="IPR000845">
    <property type="entry name" value="Nucleoside_phosphorylase_d"/>
</dbReference>
<evidence type="ECO:0000256" key="5">
    <source>
        <dbReference type="ARBA" id="ARBA00022679"/>
    </source>
</evidence>
<dbReference type="GO" id="GO:0004850">
    <property type="term" value="F:uridine phosphorylase activity"/>
    <property type="evidence" value="ECO:0007669"/>
    <property type="project" value="UniProtKB-EC"/>
</dbReference>
<dbReference type="EC" id="2.4.2.3" evidence="2"/>
<evidence type="ECO:0000256" key="6">
    <source>
        <dbReference type="ARBA" id="ARBA00048447"/>
    </source>
</evidence>
<dbReference type="STRING" id="1918946.VPAL9027_01946"/>
<dbReference type="EMBL" id="FUFT01000005">
    <property type="protein sequence ID" value="SJL83967.1"/>
    <property type="molecule type" value="Genomic_DNA"/>
</dbReference>
<dbReference type="InterPro" id="IPR035994">
    <property type="entry name" value="Nucleoside_phosphorylase_sf"/>
</dbReference>
<comment type="similarity">
    <text evidence="1">Belongs to the PNP/UDP phosphorylase family.</text>
</comment>
<gene>
    <name evidence="8" type="primary">udp_2</name>
    <name evidence="8" type="ORF">VPAL9027_01946</name>
</gene>
<dbReference type="CDD" id="cd17767">
    <property type="entry name" value="UP_EcUdp-like"/>
    <property type="match status" value="1"/>
</dbReference>
<name>A0A1R4B4X6_9VIBR</name>
<dbReference type="PANTHER" id="PTHR43691:SF11">
    <property type="entry name" value="FI09636P-RELATED"/>
    <property type="match status" value="1"/>
</dbReference>
<evidence type="ECO:0000313" key="8">
    <source>
        <dbReference type="EMBL" id="SJL83967.1"/>
    </source>
</evidence>
<feature type="domain" description="Nucleoside phosphorylase" evidence="7">
    <location>
        <begin position="15"/>
        <end position="198"/>
    </location>
</feature>
<protein>
    <recommendedName>
        <fullName evidence="3">Uridine phosphorylase</fullName>
        <ecNumber evidence="2">2.4.2.3</ecNumber>
    </recommendedName>
</protein>
<sequence length="240" mass="26281">MSIQPHIAIDTVSPLVIVCGEPDRVNRIASMLQDAQPISEHREFRIYQGNYRNKLITLCSTGIGAPSTLIALEELIHCGAQAIIRVGSAGAMQPNIGLGELIVAEGAVRDDGGSQSYVDNVYPAYADFRLLTRIEDYVNTLDRPSHFGVVRSHDSFYRDDELSVSHYWNQYGILAADMETAALLTVGRLRGVQTASVLNNVVLYDHDVKEGIQQYADADTIMMDGERTAAKAALEALISL</sequence>
<keyword evidence="9" id="KW-1185">Reference proteome</keyword>
<evidence type="ECO:0000313" key="9">
    <source>
        <dbReference type="Proteomes" id="UP000189475"/>
    </source>
</evidence>
<dbReference type="GO" id="GO:0009164">
    <property type="term" value="P:nucleoside catabolic process"/>
    <property type="evidence" value="ECO:0007669"/>
    <property type="project" value="UniProtKB-ARBA"/>
</dbReference>
<dbReference type="Gene3D" id="3.40.50.1580">
    <property type="entry name" value="Nucleoside phosphorylase domain"/>
    <property type="match status" value="1"/>
</dbReference>
<dbReference type="GO" id="GO:0005829">
    <property type="term" value="C:cytosol"/>
    <property type="evidence" value="ECO:0007669"/>
    <property type="project" value="TreeGrafter"/>
</dbReference>
<organism evidence="8 9">
    <name type="scientific">Vibrio palustris</name>
    <dbReference type="NCBI Taxonomy" id="1918946"/>
    <lineage>
        <taxon>Bacteria</taxon>
        <taxon>Pseudomonadati</taxon>
        <taxon>Pseudomonadota</taxon>
        <taxon>Gammaproteobacteria</taxon>
        <taxon>Vibrionales</taxon>
        <taxon>Vibrionaceae</taxon>
        <taxon>Vibrio</taxon>
    </lineage>
</organism>
<evidence type="ECO:0000259" key="7">
    <source>
        <dbReference type="Pfam" id="PF01048"/>
    </source>
</evidence>
<reference evidence="8 9" key="1">
    <citation type="submission" date="2017-02" db="EMBL/GenBank/DDBJ databases">
        <authorList>
            <person name="Peterson S.W."/>
        </authorList>
    </citation>
    <scope>NUCLEOTIDE SEQUENCE [LARGE SCALE GENOMIC DNA]</scope>
    <source>
        <strain evidence="8 9">CECT 9027</strain>
    </source>
</reference>
<dbReference type="SUPFAM" id="SSF53167">
    <property type="entry name" value="Purine and uridine phosphorylases"/>
    <property type="match status" value="1"/>
</dbReference>
<comment type="catalytic activity">
    <reaction evidence="6">
        <text>uridine + phosphate = alpha-D-ribose 1-phosphate + uracil</text>
        <dbReference type="Rhea" id="RHEA:24388"/>
        <dbReference type="ChEBI" id="CHEBI:16704"/>
        <dbReference type="ChEBI" id="CHEBI:17568"/>
        <dbReference type="ChEBI" id="CHEBI:43474"/>
        <dbReference type="ChEBI" id="CHEBI:57720"/>
        <dbReference type="EC" id="2.4.2.3"/>
    </reaction>
</comment>
<keyword evidence="4 8" id="KW-0328">Glycosyltransferase</keyword>
<proteinExistence type="inferred from homology"/>
<dbReference type="PROSITE" id="PS01232">
    <property type="entry name" value="PNP_UDP_1"/>
    <property type="match status" value="1"/>
</dbReference>
<dbReference type="AlphaFoldDB" id="A0A1R4B4X6"/>